<comment type="caution">
    <text evidence="3">The sequence shown here is derived from an EMBL/GenBank/DDBJ whole genome shotgun (WGS) entry which is preliminary data.</text>
</comment>
<feature type="transmembrane region" description="Helical" evidence="1">
    <location>
        <begin position="130"/>
        <end position="152"/>
    </location>
</feature>
<accession>A0A944CN43</accession>
<keyword evidence="1" id="KW-0472">Membrane</keyword>
<dbReference type="PANTHER" id="PTHR39430">
    <property type="entry name" value="MEMBRANE-ASSOCIATED PROTEASE-RELATED"/>
    <property type="match status" value="1"/>
</dbReference>
<evidence type="ECO:0000313" key="3">
    <source>
        <dbReference type="EMBL" id="MBS8266233.1"/>
    </source>
</evidence>
<gene>
    <name evidence="3" type="ORF">DYI25_17555</name>
</gene>
<dbReference type="PANTHER" id="PTHR39430:SF1">
    <property type="entry name" value="PROTEASE"/>
    <property type="match status" value="1"/>
</dbReference>
<dbReference type="Proteomes" id="UP000761411">
    <property type="component" value="Unassembled WGS sequence"/>
</dbReference>
<dbReference type="EMBL" id="QTKX01000003">
    <property type="protein sequence ID" value="MBS8266233.1"/>
    <property type="molecule type" value="Genomic_DNA"/>
</dbReference>
<feature type="transmembrane region" description="Helical" evidence="1">
    <location>
        <begin position="204"/>
        <end position="223"/>
    </location>
</feature>
<dbReference type="GO" id="GO:0004175">
    <property type="term" value="F:endopeptidase activity"/>
    <property type="evidence" value="ECO:0007669"/>
    <property type="project" value="UniProtKB-ARBA"/>
</dbReference>
<organism evidence="3 4">
    <name type="scientific">Mesobacillus boroniphilus</name>
    <dbReference type="NCBI Taxonomy" id="308892"/>
    <lineage>
        <taxon>Bacteria</taxon>
        <taxon>Bacillati</taxon>
        <taxon>Bacillota</taxon>
        <taxon>Bacilli</taxon>
        <taxon>Bacillales</taxon>
        <taxon>Bacillaceae</taxon>
        <taxon>Mesobacillus</taxon>
    </lineage>
</organism>
<keyword evidence="3" id="KW-0378">Hydrolase</keyword>
<dbReference type="Pfam" id="PF02517">
    <property type="entry name" value="Rce1-like"/>
    <property type="match status" value="1"/>
</dbReference>
<reference evidence="3 4" key="1">
    <citation type="journal article" date="2021" name="Microorganisms">
        <title>Bacterial Dimethylsulfoniopropionate Biosynthesis in the East China Sea.</title>
        <authorList>
            <person name="Liu J."/>
            <person name="Zhang Y."/>
            <person name="Liu J."/>
            <person name="Zhong H."/>
            <person name="Williams B.T."/>
            <person name="Zheng Y."/>
            <person name="Curson A.R.J."/>
            <person name="Sun C."/>
            <person name="Sun H."/>
            <person name="Song D."/>
            <person name="Wagner Mackenzie B."/>
            <person name="Bermejo Martinez A."/>
            <person name="Todd J.D."/>
            <person name="Zhang X.H."/>
        </authorList>
    </citation>
    <scope>NUCLEOTIDE SEQUENCE [LARGE SCALE GENOMIC DNA]</scope>
    <source>
        <strain evidence="3 4">ESS08</strain>
    </source>
</reference>
<feature type="domain" description="CAAX prenyl protease 2/Lysostaphin resistance protein A-like" evidence="2">
    <location>
        <begin position="76"/>
        <end position="172"/>
    </location>
</feature>
<feature type="transmembrane region" description="Helical" evidence="1">
    <location>
        <begin position="105"/>
        <end position="124"/>
    </location>
</feature>
<feature type="transmembrane region" description="Helical" evidence="1">
    <location>
        <begin position="159"/>
        <end position="177"/>
    </location>
</feature>
<keyword evidence="4" id="KW-1185">Reference proteome</keyword>
<evidence type="ECO:0000313" key="4">
    <source>
        <dbReference type="Proteomes" id="UP000761411"/>
    </source>
</evidence>
<keyword evidence="3" id="KW-0482">Metalloprotease</keyword>
<protein>
    <submittedName>
        <fullName evidence="3">CPBP family intramembrane metalloprotease</fullName>
    </submittedName>
</protein>
<dbReference type="AlphaFoldDB" id="A0A944CN43"/>
<evidence type="ECO:0000256" key="1">
    <source>
        <dbReference type="SAM" id="Phobius"/>
    </source>
</evidence>
<dbReference type="GO" id="GO:0080120">
    <property type="term" value="P:CAAX-box protein maturation"/>
    <property type="evidence" value="ECO:0007669"/>
    <property type="project" value="UniProtKB-ARBA"/>
</dbReference>
<proteinExistence type="predicted"/>
<feature type="transmembrane region" description="Helical" evidence="1">
    <location>
        <begin position="36"/>
        <end position="55"/>
    </location>
</feature>
<name>A0A944CN43_9BACI</name>
<keyword evidence="3" id="KW-0645">Protease</keyword>
<dbReference type="GO" id="GO:0008237">
    <property type="term" value="F:metallopeptidase activity"/>
    <property type="evidence" value="ECO:0007669"/>
    <property type="project" value="UniProtKB-KW"/>
</dbReference>
<sequence length="235" mass="26893">MLGIIVQLLISWILLRVFYRENLNVLGITPSKSRMSQFALGFIFTASLCTLIQLLDSALTNTDWKLNEHLTVLGTLNFFWWNVKSVVFEELIFRGALLYISIRKWGARTGILLSASAFGVYHWFTFGVLGNIVLMLVVFLMTSISGLVWAYAFEKTKSMMLPIGLHLGWNFVFNSVFSKGPLGQQILILQPDQNYIQLSNELSFFVQFLLPNLIVPALTFFYIKFMMKKNAKKPL</sequence>
<evidence type="ECO:0000259" key="2">
    <source>
        <dbReference type="Pfam" id="PF02517"/>
    </source>
</evidence>
<dbReference type="RefSeq" id="WP_213371364.1">
    <property type="nucleotide sequence ID" value="NZ_QTKX01000003.1"/>
</dbReference>
<keyword evidence="1" id="KW-0812">Transmembrane</keyword>
<dbReference type="InterPro" id="IPR003675">
    <property type="entry name" value="Rce1/LyrA-like_dom"/>
</dbReference>
<keyword evidence="1" id="KW-1133">Transmembrane helix</keyword>